<gene>
    <name evidence="9" type="ORF">DSTB1V02_LOCUS7601</name>
</gene>
<evidence type="ECO:0000313" key="9">
    <source>
        <dbReference type="EMBL" id="CAD7247776.1"/>
    </source>
</evidence>
<feature type="transmembrane region" description="Helical" evidence="7">
    <location>
        <begin position="464"/>
        <end position="487"/>
    </location>
</feature>
<feature type="transmembrane region" description="Helical" evidence="7">
    <location>
        <begin position="270"/>
        <end position="294"/>
    </location>
</feature>
<feature type="region of interest" description="Disordered" evidence="6">
    <location>
        <begin position="1"/>
        <end position="22"/>
    </location>
</feature>
<dbReference type="InterPro" id="IPR006153">
    <property type="entry name" value="Cation/H_exchanger_TM"/>
</dbReference>
<keyword evidence="5 7" id="KW-0472">Membrane</keyword>
<name>A0A7R8XDK6_9CRUS</name>
<evidence type="ECO:0000256" key="5">
    <source>
        <dbReference type="ARBA" id="ARBA00023136"/>
    </source>
</evidence>
<dbReference type="OrthoDB" id="423807at2759"/>
<dbReference type="PANTHER" id="PTHR31102:SF1">
    <property type="entry name" value="CATION_H+ EXCHANGER DOMAIN-CONTAINING PROTEIN"/>
    <property type="match status" value="1"/>
</dbReference>
<protein>
    <recommendedName>
        <fullName evidence="8">Cation/H+ exchanger transmembrane domain-containing protein</fullName>
    </recommendedName>
</protein>
<evidence type="ECO:0000256" key="1">
    <source>
        <dbReference type="ARBA" id="ARBA00004141"/>
    </source>
</evidence>
<evidence type="ECO:0000313" key="10">
    <source>
        <dbReference type="Proteomes" id="UP000677054"/>
    </source>
</evidence>
<dbReference type="Gene3D" id="1.20.1530.20">
    <property type="match status" value="1"/>
</dbReference>
<comment type="similarity">
    <text evidence="2">Belongs to the monovalent cation:proton antiporter 1 (CPA1) transporter (TC 2.A.36) family.</text>
</comment>
<dbReference type="Proteomes" id="UP000677054">
    <property type="component" value="Unassembled WGS sequence"/>
</dbReference>
<evidence type="ECO:0000256" key="7">
    <source>
        <dbReference type="SAM" id="Phobius"/>
    </source>
</evidence>
<keyword evidence="4 7" id="KW-1133">Transmembrane helix</keyword>
<evidence type="ECO:0000256" key="2">
    <source>
        <dbReference type="ARBA" id="ARBA00007367"/>
    </source>
</evidence>
<accession>A0A7R8XDK6</accession>
<feature type="transmembrane region" description="Helical" evidence="7">
    <location>
        <begin position="359"/>
        <end position="378"/>
    </location>
</feature>
<keyword evidence="3 7" id="KW-0812">Transmembrane</keyword>
<dbReference type="Pfam" id="PF00999">
    <property type="entry name" value="Na_H_Exchanger"/>
    <property type="match status" value="1"/>
</dbReference>
<comment type="subcellular location">
    <subcellularLocation>
        <location evidence="1">Membrane</location>
        <topology evidence="1">Multi-pass membrane protein</topology>
    </subcellularLocation>
</comment>
<dbReference type="EMBL" id="LR901094">
    <property type="protein sequence ID" value="CAD7247776.1"/>
    <property type="molecule type" value="Genomic_DNA"/>
</dbReference>
<feature type="transmembrane region" description="Helical" evidence="7">
    <location>
        <begin position="390"/>
        <end position="411"/>
    </location>
</feature>
<sequence>MQDPLRPSASKQDDDDEKTSTRCPFLLRDERELPPEATRWERFRRNLPCPPGVKLGRVCTFLLALPLFWLAGYGLTGSEMLLNGNLFKLYIVFFACLLGGWFMEIIRLPGLLGMLLVGILLGNLERQTGWMEHPLQPGWSGKIRGIALVVILIRAGLGLNPEQLRRLSLMVTRLAFVPCTVEAIAVACFSYFILELPWTWGFMLGFALAAVSPAIVVPCMLRIQEEGYGVDKGIPTLLLAASSMDDVLAISAFVVFLGVTFSQGSIIKKIFMPFAEIIVGLLYGIILGVIFWFVPNHKDSFAVTEVRSIMLLIGGIASYFGSMFIEMHSAGALGVLSLAFVSSIGWRRQGYQDDNPVSLNFNYLWLIFQPLLFGLIGTEIDLVQIRVTTVGYALIVICGGLIFRCCAAFLAVSGGDLNMKEKVFTAIAWLPKATVQAAIGPNALDTALAMHDPNPQHIDWGRDILTIAVMAILISAPIGGICIRYCSPKLLVKSRYMPPACVLNVSQTLDEGPETLGASLAINASDTRVTFLDQPSSQD</sequence>
<feature type="transmembrane region" description="Helical" evidence="7">
    <location>
        <begin position="200"/>
        <end position="221"/>
    </location>
</feature>
<evidence type="ECO:0000256" key="6">
    <source>
        <dbReference type="SAM" id="MobiDB-lite"/>
    </source>
</evidence>
<feature type="transmembrane region" description="Helical" evidence="7">
    <location>
        <begin position="55"/>
        <end position="77"/>
    </location>
</feature>
<proteinExistence type="inferred from homology"/>
<dbReference type="InterPro" id="IPR038770">
    <property type="entry name" value="Na+/solute_symporter_sf"/>
</dbReference>
<feature type="transmembrane region" description="Helical" evidence="7">
    <location>
        <begin position="171"/>
        <end position="194"/>
    </location>
</feature>
<dbReference type="GO" id="GO:0015297">
    <property type="term" value="F:antiporter activity"/>
    <property type="evidence" value="ECO:0007669"/>
    <property type="project" value="InterPro"/>
</dbReference>
<evidence type="ECO:0000259" key="8">
    <source>
        <dbReference type="Pfam" id="PF00999"/>
    </source>
</evidence>
<reference evidence="9" key="1">
    <citation type="submission" date="2020-11" db="EMBL/GenBank/DDBJ databases">
        <authorList>
            <person name="Tran Van P."/>
        </authorList>
    </citation>
    <scope>NUCLEOTIDE SEQUENCE</scope>
</reference>
<feature type="domain" description="Cation/H+ exchanger transmembrane" evidence="8">
    <location>
        <begin position="96"/>
        <end position="483"/>
    </location>
</feature>
<feature type="transmembrane region" description="Helical" evidence="7">
    <location>
        <begin position="306"/>
        <end position="325"/>
    </location>
</feature>
<evidence type="ECO:0000256" key="4">
    <source>
        <dbReference type="ARBA" id="ARBA00022989"/>
    </source>
</evidence>
<dbReference type="EMBL" id="CAJPEV010001577">
    <property type="protein sequence ID" value="CAG0893358.1"/>
    <property type="molecule type" value="Genomic_DNA"/>
</dbReference>
<organism evidence="9">
    <name type="scientific">Darwinula stevensoni</name>
    <dbReference type="NCBI Taxonomy" id="69355"/>
    <lineage>
        <taxon>Eukaryota</taxon>
        <taxon>Metazoa</taxon>
        <taxon>Ecdysozoa</taxon>
        <taxon>Arthropoda</taxon>
        <taxon>Crustacea</taxon>
        <taxon>Oligostraca</taxon>
        <taxon>Ostracoda</taxon>
        <taxon>Podocopa</taxon>
        <taxon>Podocopida</taxon>
        <taxon>Darwinulocopina</taxon>
        <taxon>Darwinuloidea</taxon>
        <taxon>Darwinulidae</taxon>
        <taxon>Darwinula</taxon>
    </lineage>
</organism>
<dbReference type="GO" id="GO:1902600">
    <property type="term" value="P:proton transmembrane transport"/>
    <property type="evidence" value="ECO:0007669"/>
    <property type="project" value="InterPro"/>
</dbReference>
<feature type="transmembrane region" description="Helical" evidence="7">
    <location>
        <begin position="89"/>
        <end position="121"/>
    </location>
</feature>
<dbReference type="PANTHER" id="PTHR31102">
    <property type="match status" value="1"/>
</dbReference>
<feature type="transmembrane region" description="Helical" evidence="7">
    <location>
        <begin position="233"/>
        <end position="258"/>
    </location>
</feature>
<keyword evidence="10" id="KW-1185">Reference proteome</keyword>
<dbReference type="InterPro" id="IPR051843">
    <property type="entry name" value="CPA1_transporter"/>
</dbReference>
<dbReference type="AlphaFoldDB" id="A0A7R8XDK6"/>
<evidence type="ECO:0000256" key="3">
    <source>
        <dbReference type="ARBA" id="ARBA00022692"/>
    </source>
</evidence>
<dbReference type="GO" id="GO:0016020">
    <property type="term" value="C:membrane"/>
    <property type="evidence" value="ECO:0007669"/>
    <property type="project" value="UniProtKB-SubCell"/>
</dbReference>